<dbReference type="PANTHER" id="PTHR43433:SF10">
    <property type="entry name" value="AB HYDROLASE-1 DOMAIN-CONTAINING PROTEIN"/>
    <property type="match status" value="1"/>
</dbReference>
<gene>
    <name evidence="2" type="ORF">EAS64_09225</name>
</gene>
<dbReference type="OrthoDB" id="9800988at2"/>
<dbReference type="AlphaFoldDB" id="A0A6P2C0C3"/>
<dbReference type="Pfam" id="PF00561">
    <property type="entry name" value="Abhydrolase_1"/>
    <property type="match status" value="1"/>
</dbReference>
<dbReference type="Gene3D" id="3.40.50.1820">
    <property type="entry name" value="alpha/beta hydrolase"/>
    <property type="match status" value="1"/>
</dbReference>
<name>A0A6P2C0C3_9ACTN</name>
<organism evidence="2 3">
    <name type="scientific">Trebonia kvetii</name>
    <dbReference type="NCBI Taxonomy" id="2480626"/>
    <lineage>
        <taxon>Bacteria</taxon>
        <taxon>Bacillati</taxon>
        <taxon>Actinomycetota</taxon>
        <taxon>Actinomycetes</taxon>
        <taxon>Streptosporangiales</taxon>
        <taxon>Treboniaceae</taxon>
        <taxon>Trebonia</taxon>
    </lineage>
</organism>
<accession>A0A6P2C0C3</accession>
<reference evidence="2 3" key="1">
    <citation type="submission" date="2018-11" db="EMBL/GenBank/DDBJ databases">
        <title>Trebonia kvetii gen.nov., sp.nov., a novel acidophilic actinobacterium, and proposal of the new actinobacterial family Treboniaceae fam. nov.</title>
        <authorList>
            <person name="Rapoport D."/>
            <person name="Sagova-Mareckova M."/>
            <person name="Sedlacek I."/>
            <person name="Provaznik J."/>
            <person name="Kralova S."/>
            <person name="Pavlinic D."/>
            <person name="Benes V."/>
            <person name="Kopecky J."/>
        </authorList>
    </citation>
    <scope>NUCLEOTIDE SEQUENCE [LARGE SCALE GENOMIC DNA]</scope>
    <source>
        <strain evidence="2 3">15Tr583</strain>
    </source>
</reference>
<dbReference type="Proteomes" id="UP000460272">
    <property type="component" value="Unassembled WGS sequence"/>
</dbReference>
<dbReference type="InterPro" id="IPR000073">
    <property type="entry name" value="AB_hydrolase_1"/>
</dbReference>
<dbReference type="SUPFAM" id="SSF53474">
    <property type="entry name" value="alpha/beta-Hydrolases"/>
    <property type="match status" value="1"/>
</dbReference>
<dbReference type="GO" id="GO:0016787">
    <property type="term" value="F:hydrolase activity"/>
    <property type="evidence" value="ECO:0007669"/>
    <property type="project" value="UniProtKB-KW"/>
</dbReference>
<evidence type="ECO:0000259" key="1">
    <source>
        <dbReference type="Pfam" id="PF00561"/>
    </source>
</evidence>
<feature type="domain" description="AB hydrolase-1" evidence="1">
    <location>
        <begin position="24"/>
        <end position="277"/>
    </location>
</feature>
<evidence type="ECO:0000313" key="3">
    <source>
        <dbReference type="Proteomes" id="UP000460272"/>
    </source>
</evidence>
<dbReference type="InterPro" id="IPR029058">
    <property type="entry name" value="AB_hydrolase_fold"/>
</dbReference>
<keyword evidence="3" id="KW-1185">Reference proteome</keyword>
<evidence type="ECO:0000313" key="2">
    <source>
        <dbReference type="EMBL" id="TVZ04822.1"/>
    </source>
</evidence>
<protein>
    <submittedName>
        <fullName evidence="2">Alpha/beta fold hydrolase</fullName>
    </submittedName>
</protein>
<comment type="caution">
    <text evidence="2">The sequence shown here is derived from an EMBL/GenBank/DDBJ whole genome shotgun (WGS) entry which is preliminary data.</text>
</comment>
<sequence>MEHEITTPDGRTLAVQDLGDPAGKPLLLHMGTPNSRHLYPPIVADAAARGLRLVCWDRPGYGGSTPQPERTIADVAADVRTICAALGFERIGTWGISGGGPHVLACAALLPDLVAAAASLASPAPYPADGIGDYFAGMGEDNVEDVQLIISDEAAAVEKHKREWAEMREVTGSDIAAAMASLLTPVDAAVLTGDLAEYLAFTMRDGLAPGPEGYWADSLAMVRPWGFELSDIAVPVLLLHGQHDQFVPQSHGAWLAGQIPGVDARLLDDDGHLTLLQKHVGDVHAWLAAHL</sequence>
<dbReference type="InterPro" id="IPR050471">
    <property type="entry name" value="AB_hydrolase"/>
</dbReference>
<dbReference type="PANTHER" id="PTHR43433">
    <property type="entry name" value="HYDROLASE, ALPHA/BETA FOLD FAMILY PROTEIN"/>
    <property type="match status" value="1"/>
</dbReference>
<keyword evidence="2" id="KW-0378">Hydrolase</keyword>
<dbReference type="EMBL" id="RPFW01000002">
    <property type="protein sequence ID" value="TVZ04822.1"/>
    <property type="molecule type" value="Genomic_DNA"/>
</dbReference>
<dbReference type="RefSeq" id="WP_145852530.1">
    <property type="nucleotide sequence ID" value="NZ_RPFW01000002.1"/>
</dbReference>
<proteinExistence type="predicted"/>